<protein>
    <submittedName>
        <fullName evidence="1">Uncharacterized protein</fullName>
    </submittedName>
</protein>
<accession>A0A9N7ULU2</accession>
<evidence type="ECO:0000313" key="2">
    <source>
        <dbReference type="Proteomes" id="UP001153269"/>
    </source>
</evidence>
<name>A0A9N7ULU2_PLEPL</name>
<dbReference type="AlphaFoldDB" id="A0A9N7ULU2"/>
<sequence length="148" mass="16718">MTLLSDTVRTVYVALFTSHHFYHPEHIYHPFVPTLFLRFSVPPVLSVSGSGRHSPPPQAGFSSHIPSPFVFNFQSFGRRCPLRTKLEHEQERSDSHPVCSAWPMEDDGDGELRLHEGGEVGCLLRLQEDVTDLDVTAETTQEEEKKSS</sequence>
<comment type="caution">
    <text evidence="1">The sequence shown here is derived from an EMBL/GenBank/DDBJ whole genome shotgun (WGS) entry which is preliminary data.</text>
</comment>
<keyword evidence="2" id="KW-1185">Reference proteome</keyword>
<organism evidence="1 2">
    <name type="scientific">Pleuronectes platessa</name>
    <name type="common">European plaice</name>
    <dbReference type="NCBI Taxonomy" id="8262"/>
    <lineage>
        <taxon>Eukaryota</taxon>
        <taxon>Metazoa</taxon>
        <taxon>Chordata</taxon>
        <taxon>Craniata</taxon>
        <taxon>Vertebrata</taxon>
        <taxon>Euteleostomi</taxon>
        <taxon>Actinopterygii</taxon>
        <taxon>Neopterygii</taxon>
        <taxon>Teleostei</taxon>
        <taxon>Neoteleostei</taxon>
        <taxon>Acanthomorphata</taxon>
        <taxon>Carangaria</taxon>
        <taxon>Pleuronectiformes</taxon>
        <taxon>Pleuronectoidei</taxon>
        <taxon>Pleuronectidae</taxon>
        <taxon>Pleuronectes</taxon>
    </lineage>
</organism>
<evidence type="ECO:0000313" key="1">
    <source>
        <dbReference type="EMBL" id="CAB1432463.1"/>
    </source>
</evidence>
<proteinExistence type="predicted"/>
<dbReference type="EMBL" id="CADEAL010001446">
    <property type="protein sequence ID" value="CAB1432463.1"/>
    <property type="molecule type" value="Genomic_DNA"/>
</dbReference>
<gene>
    <name evidence="1" type="ORF">PLEPLA_LOCUS20545</name>
</gene>
<dbReference type="Proteomes" id="UP001153269">
    <property type="component" value="Unassembled WGS sequence"/>
</dbReference>
<reference evidence="1" key="1">
    <citation type="submission" date="2020-03" db="EMBL/GenBank/DDBJ databases">
        <authorList>
            <person name="Weist P."/>
        </authorList>
    </citation>
    <scope>NUCLEOTIDE SEQUENCE</scope>
</reference>